<dbReference type="NCBIfam" id="TIGR00393">
    <property type="entry name" value="kpsF"/>
    <property type="match status" value="1"/>
</dbReference>
<dbReference type="PANTHER" id="PTHR42745:SF1">
    <property type="entry name" value="ARABINOSE 5-PHOSPHATE ISOMERASE KDSD"/>
    <property type="match status" value="1"/>
</dbReference>
<keyword evidence="2" id="KW-0677">Repeat</keyword>
<proteinExistence type="inferred from homology"/>
<dbReference type="RefSeq" id="WP_076629611.1">
    <property type="nucleotide sequence ID" value="NZ_CP019312.1"/>
</dbReference>
<dbReference type="Gene3D" id="3.10.580.10">
    <property type="entry name" value="CBS-domain"/>
    <property type="match status" value="1"/>
</dbReference>
<feature type="site" description="Catalytically relevant" evidence="6">
    <location>
        <position position="188"/>
    </location>
</feature>
<evidence type="ECO:0000313" key="10">
    <source>
        <dbReference type="EMBL" id="APX13177.1"/>
    </source>
</evidence>
<dbReference type="InterPro" id="IPR050986">
    <property type="entry name" value="GutQ/KpsF_isomerases"/>
</dbReference>
<accession>A0A1P8MYL3</accession>
<comment type="similarity">
    <text evidence="1 4">Belongs to the SIS family. GutQ/KpsF subfamily.</text>
</comment>
<sequence>MNSKTPFLDTARRVIRTEAEALGVLADGLDDRFRTAIDVLLNASGRVIVTGIGKSGHIARKIAATLASTGTPAQFVHPAEASHGDLGMVTRADVVLAISNSGEAPELANMISFSRRFDIPLIGITKAPKSALGVACDVVLQLPDLGEACGTGVVPTTSTTLTLAMGDALAVALMEHREFTAEHFREFHPGGKLGAQLARVSDLMHIGAAMPLVTEDTTMADALLEISEKGFGVVGITNEADRLVGIITDGDLRRHMSNGLLDLKAKEVMTISPRTIGPDVLAQEAVSIMNGRAGERSVTCLFVAEDNNGSTPKGLIHIHDCLRVGLG</sequence>
<dbReference type="InterPro" id="IPR035474">
    <property type="entry name" value="SIS_Kpsf"/>
</dbReference>
<gene>
    <name evidence="10" type="ORF">BWR18_16920</name>
</gene>
<dbReference type="GO" id="GO:0046872">
    <property type="term" value="F:metal ion binding"/>
    <property type="evidence" value="ECO:0007669"/>
    <property type="project" value="UniProtKB-KW"/>
</dbReference>
<evidence type="ECO:0000256" key="6">
    <source>
        <dbReference type="PIRSR" id="PIRSR004692-3"/>
    </source>
</evidence>
<dbReference type="PANTHER" id="PTHR42745">
    <property type="match status" value="1"/>
</dbReference>
<dbReference type="AlphaFoldDB" id="A0A1P8MYL3"/>
<dbReference type="EMBL" id="CP019312">
    <property type="protein sequence ID" value="APX13177.1"/>
    <property type="molecule type" value="Genomic_DNA"/>
</dbReference>
<dbReference type="Pfam" id="PF01380">
    <property type="entry name" value="SIS"/>
    <property type="match status" value="1"/>
</dbReference>
<keyword evidence="3 7" id="KW-0129">CBS domain</keyword>
<keyword evidence="5" id="KW-0479">Metal-binding</keyword>
<dbReference type="GO" id="GO:0019146">
    <property type="term" value="F:arabinose-5-phosphate isomerase activity"/>
    <property type="evidence" value="ECO:0007669"/>
    <property type="project" value="UniProtKB-ARBA"/>
</dbReference>
<dbReference type="Gene3D" id="3.40.50.10490">
    <property type="entry name" value="Glucose-6-phosphate isomerase like protein, domain 1"/>
    <property type="match status" value="1"/>
</dbReference>
<dbReference type="InterPro" id="IPR046342">
    <property type="entry name" value="CBS_dom_sf"/>
</dbReference>
<dbReference type="Proteomes" id="UP000186336">
    <property type="component" value="Chromosome"/>
</dbReference>
<dbReference type="CDD" id="cd04604">
    <property type="entry name" value="CBS_pair_SIS_assoc"/>
    <property type="match status" value="1"/>
</dbReference>
<evidence type="ECO:0000256" key="1">
    <source>
        <dbReference type="ARBA" id="ARBA00008165"/>
    </source>
</evidence>
<dbReference type="InterPro" id="IPR004800">
    <property type="entry name" value="KdsD/KpsF-type"/>
</dbReference>
<feature type="domain" description="CBS" evidence="8">
    <location>
        <begin position="204"/>
        <end position="263"/>
    </location>
</feature>
<evidence type="ECO:0000259" key="8">
    <source>
        <dbReference type="PROSITE" id="PS51371"/>
    </source>
</evidence>
<dbReference type="KEGG" id="tom:BWR18_16920"/>
<dbReference type="STRING" id="299262.BWR18_16920"/>
<evidence type="ECO:0000256" key="5">
    <source>
        <dbReference type="PIRSR" id="PIRSR004692-2"/>
    </source>
</evidence>
<dbReference type="InterPro" id="IPR000644">
    <property type="entry name" value="CBS_dom"/>
</dbReference>
<dbReference type="SMART" id="SM00116">
    <property type="entry name" value="CBS"/>
    <property type="match status" value="1"/>
</dbReference>
<evidence type="ECO:0000256" key="3">
    <source>
        <dbReference type="ARBA" id="ARBA00023122"/>
    </source>
</evidence>
<evidence type="ECO:0000259" key="9">
    <source>
        <dbReference type="PROSITE" id="PS51464"/>
    </source>
</evidence>
<dbReference type="GO" id="GO:0097367">
    <property type="term" value="F:carbohydrate derivative binding"/>
    <property type="evidence" value="ECO:0007669"/>
    <property type="project" value="InterPro"/>
</dbReference>
<dbReference type="Pfam" id="PF00571">
    <property type="entry name" value="CBS"/>
    <property type="match status" value="2"/>
</dbReference>
<evidence type="ECO:0000256" key="4">
    <source>
        <dbReference type="PIRNR" id="PIRNR004692"/>
    </source>
</evidence>
<dbReference type="InterPro" id="IPR001347">
    <property type="entry name" value="SIS_dom"/>
</dbReference>
<feature type="site" description="Catalytically relevant" evidence="6">
    <location>
        <position position="106"/>
    </location>
</feature>
<evidence type="ECO:0000256" key="2">
    <source>
        <dbReference type="ARBA" id="ARBA00022737"/>
    </source>
</evidence>
<feature type="site" description="Catalytically relevant" evidence="6">
    <location>
        <position position="54"/>
    </location>
</feature>
<evidence type="ECO:0000313" key="11">
    <source>
        <dbReference type="Proteomes" id="UP000186336"/>
    </source>
</evidence>
<feature type="domain" description="SIS" evidence="9">
    <location>
        <begin position="36"/>
        <end position="179"/>
    </location>
</feature>
<reference evidence="10 11" key="1">
    <citation type="submission" date="2017-01" db="EMBL/GenBank/DDBJ databases">
        <title>Complete genome of Tateyamaria omphalii DOK1-4 isolated from seawater in Dokdo.</title>
        <authorList>
            <person name="Kim J.H."/>
            <person name="Chi W.-J."/>
        </authorList>
    </citation>
    <scope>NUCLEOTIDE SEQUENCE [LARGE SCALE GENOMIC DNA]</scope>
    <source>
        <strain evidence="10 11">DOK1-4</strain>
    </source>
</reference>
<feature type="domain" description="CBS" evidence="8">
    <location>
        <begin position="269"/>
        <end position="327"/>
    </location>
</feature>
<keyword evidence="11" id="KW-1185">Reference proteome</keyword>
<dbReference type="FunFam" id="3.40.50.10490:FF:000011">
    <property type="entry name" value="Arabinose 5-phosphate isomerase"/>
    <property type="match status" value="1"/>
</dbReference>
<evidence type="ECO:0000256" key="7">
    <source>
        <dbReference type="PROSITE-ProRule" id="PRU00703"/>
    </source>
</evidence>
<dbReference type="GO" id="GO:1901135">
    <property type="term" value="P:carbohydrate derivative metabolic process"/>
    <property type="evidence" value="ECO:0007669"/>
    <property type="project" value="InterPro"/>
</dbReference>
<name>A0A1P8MYL3_9RHOB</name>
<dbReference type="GO" id="GO:0005975">
    <property type="term" value="P:carbohydrate metabolic process"/>
    <property type="evidence" value="ECO:0007669"/>
    <property type="project" value="InterPro"/>
</dbReference>
<protein>
    <submittedName>
        <fullName evidence="10">D-arabinose 5-phosphate</fullName>
    </submittedName>
</protein>
<dbReference type="CDD" id="cd05014">
    <property type="entry name" value="SIS_Kpsf"/>
    <property type="match status" value="1"/>
</dbReference>
<dbReference type="InterPro" id="IPR046348">
    <property type="entry name" value="SIS_dom_sf"/>
</dbReference>
<organism evidence="10 11">
    <name type="scientific">Tateyamaria omphalii</name>
    <dbReference type="NCBI Taxonomy" id="299262"/>
    <lineage>
        <taxon>Bacteria</taxon>
        <taxon>Pseudomonadati</taxon>
        <taxon>Pseudomonadota</taxon>
        <taxon>Alphaproteobacteria</taxon>
        <taxon>Rhodobacterales</taxon>
        <taxon>Roseobacteraceae</taxon>
        <taxon>Tateyamaria</taxon>
    </lineage>
</organism>
<dbReference type="SUPFAM" id="SSF53697">
    <property type="entry name" value="SIS domain"/>
    <property type="match status" value="1"/>
</dbReference>
<dbReference type="PROSITE" id="PS51464">
    <property type="entry name" value="SIS"/>
    <property type="match status" value="1"/>
</dbReference>
<dbReference type="PROSITE" id="PS51371">
    <property type="entry name" value="CBS"/>
    <property type="match status" value="2"/>
</dbReference>
<dbReference type="OrthoDB" id="9762536at2"/>
<feature type="site" description="Catalytically relevant" evidence="6">
    <location>
        <position position="147"/>
    </location>
</feature>
<feature type="binding site" evidence="5">
    <location>
        <position position="77"/>
    </location>
    <ligand>
        <name>Zn(2+)</name>
        <dbReference type="ChEBI" id="CHEBI:29105"/>
    </ligand>
</feature>
<dbReference type="PIRSF" id="PIRSF004692">
    <property type="entry name" value="KdsD_KpsF"/>
    <property type="match status" value="1"/>
</dbReference>
<keyword evidence="5" id="KW-0862">Zinc</keyword>